<sequence>MFGWMERNFGESFITFSGMGLFENKARLKPKIKFEANQENYYSMEHFRTLCDDLLCLNPAREVNGLVETLRTITELLIWSDRQKAQHETSPDPSEPSKSPDFFEYFLEHNLHVYMCWILGLGTSPNAGGPLTTPRWRSSFRSSASSSSLSTPSSSPKPSSRELLQSDSSFASTLDVNLGERSELTLDLIQLKIQVLQSLNILFESLRSSQVFYYLLSNNFVNRLVTRPRLDVQTHDELVPYYVSLLKALSAKLAAHPDTLAPFFFNAQSQNLPIYAEAIKYYNHSDAMVRVAIRTLTLNVFSVKNDGFSQVVVNDSNSHYLLNVLAEFSEIPSKMQASLGFNSGNLRRTIDGPEFRRYLAEFLENLDYLGDILRLAGDPLLIFVRTHMLQKVIEPLIYNQHQVRPTLHLLLINHLFQGLDDAPLINIGLQRLFDLDSSVLNGPSLSRILPPPAAGIRISQDEDDAFFVQHLKPTIAADRNDLFRGHATIWDVLDGLLQSVPSRRCSLSAGDPQPLSQIEPQLILLLILAQILSKKSEIRSEWLIALGVCPVRQLRSWFIMDCLTSKPRIPGDVDALDVERATIRNWLGNPDSPNQIWYSPKAPQVLLKLLTRNSRLHYITPRLAATLLFDLTYFPGTEACLCSMLSQRLQTLVTEMSHRLGQYIAHTSCPLALVLHEFEQFQDKIDGIPARILGIDALVLFSAPLDPISELASPLGKHICFSTDFPAQVSRVTQMFLIFHRLSHWLLRTGPAIPTWWKEIQSCLRHQPVLPGQTLALDNYQSIHVEIASSSPPATLPYPGSWLLLFKDSQTQFILASLKRKSFTMSRKANVIKVFSLLEYEFQTSPDNPQQLVVQKLGFRAPEKGLAKFQAAQSFPRHHPEWGATLQFQDYVDACQAKQNLLTAQLQCTTQGRQKLAKILGLSFPTVPKSLDPLGASLLSSPSSL</sequence>
<gene>
    <name evidence="1" type="primary">CLEC16A_1</name>
    <name evidence="1" type="ORF">DSO57_1019091</name>
</gene>
<keyword evidence="2" id="KW-1185">Reference proteome</keyword>
<reference evidence="1" key="1">
    <citation type="submission" date="2022-04" db="EMBL/GenBank/DDBJ databases">
        <title>Genome of the entomopathogenic fungus Entomophthora muscae.</title>
        <authorList>
            <person name="Elya C."/>
            <person name="Lovett B.R."/>
            <person name="Lee E."/>
            <person name="Macias A.M."/>
            <person name="Hajek A.E."/>
            <person name="De Bivort B.L."/>
            <person name="Kasson M.T."/>
            <person name="De Fine Licht H.H."/>
            <person name="Stajich J.E."/>
        </authorList>
    </citation>
    <scope>NUCLEOTIDE SEQUENCE</scope>
    <source>
        <strain evidence="1">Berkeley</strain>
    </source>
</reference>
<dbReference type="EMBL" id="QTSX02002925">
    <property type="protein sequence ID" value="KAJ9073197.1"/>
    <property type="molecule type" value="Genomic_DNA"/>
</dbReference>
<proteinExistence type="predicted"/>
<accession>A0ACC2TF74</accession>
<evidence type="ECO:0000313" key="1">
    <source>
        <dbReference type="EMBL" id="KAJ9073197.1"/>
    </source>
</evidence>
<organism evidence="1 2">
    <name type="scientific">Entomophthora muscae</name>
    <dbReference type="NCBI Taxonomy" id="34485"/>
    <lineage>
        <taxon>Eukaryota</taxon>
        <taxon>Fungi</taxon>
        <taxon>Fungi incertae sedis</taxon>
        <taxon>Zoopagomycota</taxon>
        <taxon>Entomophthoromycotina</taxon>
        <taxon>Entomophthoromycetes</taxon>
        <taxon>Entomophthorales</taxon>
        <taxon>Entomophthoraceae</taxon>
        <taxon>Entomophthora</taxon>
    </lineage>
</organism>
<dbReference type="Proteomes" id="UP001165960">
    <property type="component" value="Unassembled WGS sequence"/>
</dbReference>
<protein>
    <submittedName>
        <fullName evidence="1">Protein CL16A</fullName>
    </submittedName>
</protein>
<evidence type="ECO:0000313" key="2">
    <source>
        <dbReference type="Proteomes" id="UP001165960"/>
    </source>
</evidence>
<comment type="caution">
    <text evidence="1">The sequence shown here is derived from an EMBL/GenBank/DDBJ whole genome shotgun (WGS) entry which is preliminary data.</text>
</comment>
<name>A0ACC2TF74_9FUNG</name>